<dbReference type="EMBL" id="BPLR01018043">
    <property type="protein sequence ID" value="GIY96393.1"/>
    <property type="molecule type" value="Genomic_DNA"/>
</dbReference>
<name>A0AAV4XRP5_CAEEX</name>
<keyword evidence="2" id="KW-1185">Reference proteome</keyword>
<protein>
    <submittedName>
        <fullName evidence="1">Uncharacterized protein</fullName>
    </submittedName>
</protein>
<evidence type="ECO:0000313" key="2">
    <source>
        <dbReference type="Proteomes" id="UP001054945"/>
    </source>
</evidence>
<proteinExistence type="predicted"/>
<evidence type="ECO:0000313" key="1">
    <source>
        <dbReference type="EMBL" id="GIY96393.1"/>
    </source>
</evidence>
<gene>
    <name evidence="1" type="ORF">CEXT_675171</name>
</gene>
<accession>A0AAV4XRP5</accession>
<dbReference type="AlphaFoldDB" id="A0AAV4XRP5"/>
<sequence>MTSHGFNEQPLKLRLSEVESWRKQSGLVIANKWMRVVMATPDTNITAATLLRKWHDQRVSLAIGKANRTSHGFNEQPLKLRLNEVESWRKRSGLVIANKWMRVVTATPDVRAKS</sequence>
<reference evidence="1 2" key="1">
    <citation type="submission" date="2021-06" db="EMBL/GenBank/DDBJ databases">
        <title>Caerostris extrusa draft genome.</title>
        <authorList>
            <person name="Kono N."/>
            <person name="Arakawa K."/>
        </authorList>
    </citation>
    <scope>NUCLEOTIDE SEQUENCE [LARGE SCALE GENOMIC DNA]</scope>
</reference>
<dbReference type="Proteomes" id="UP001054945">
    <property type="component" value="Unassembled WGS sequence"/>
</dbReference>
<comment type="caution">
    <text evidence="1">The sequence shown here is derived from an EMBL/GenBank/DDBJ whole genome shotgun (WGS) entry which is preliminary data.</text>
</comment>
<organism evidence="1 2">
    <name type="scientific">Caerostris extrusa</name>
    <name type="common">Bark spider</name>
    <name type="synonym">Caerostris bankana</name>
    <dbReference type="NCBI Taxonomy" id="172846"/>
    <lineage>
        <taxon>Eukaryota</taxon>
        <taxon>Metazoa</taxon>
        <taxon>Ecdysozoa</taxon>
        <taxon>Arthropoda</taxon>
        <taxon>Chelicerata</taxon>
        <taxon>Arachnida</taxon>
        <taxon>Araneae</taxon>
        <taxon>Araneomorphae</taxon>
        <taxon>Entelegynae</taxon>
        <taxon>Araneoidea</taxon>
        <taxon>Araneidae</taxon>
        <taxon>Caerostris</taxon>
    </lineage>
</organism>